<keyword evidence="3" id="KW-1185">Reference proteome</keyword>
<gene>
    <name evidence="2" type="ORF">N7494_008871</name>
</gene>
<dbReference type="GO" id="GO:0006629">
    <property type="term" value="P:lipid metabolic process"/>
    <property type="evidence" value="ECO:0007669"/>
    <property type="project" value="InterPro"/>
</dbReference>
<dbReference type="EMBL" id="JAQIZZ010000007">
    <property type="protein sequence ID" value="KAJ5532319.1"/>
    <property type="molecule type" value="Genomic_DNA"/>
</dbReference>
<evidence type="ECO:0000313" key="2">
    <source>
        <dbReference type="EMBL" id="KAJ5532319.1"/>
    </source>
</evidence>
<protein>
    <submittedName>
        <fullName evidence="2">Acetoacetyl-synthase</fullName>
    </submittedName>
</protein>
<dbReference type="PANTHER" id="PTHR42921">
    <property type="entry name" value="ACETOACETYL-COA SYNTHETASE"/>
    <property type="match status" value="1"/>
</dbReference>
<sequence length="693" mass="76250">MVDHAMPRKLWEHKDIQSTEMYRFMQDINAAQGTKIENFHGLYEYSIRNRSTFYAQLFDWANIIHEGSYSTVVDEAAPIDSVPHWFSGVRLNWAENIIYSRGASDAKDYNGVRGKENEKTAITAIREGNTDKCNISWSELRHDVSRLATALSARGLQEGDRVVAIGANSYSTMLVFLATTWLGAIFTSASTDMGFAFFDDAAVYNGRTWDLREKMTGTINGLRICSNFSKLIAIPRFDQPLDVSSIAEAETWSSFLGSSAATHGPKAPPFARIPFHAPFLICYSSGTTGIPKAIVHTVGGLILNVTKEERLHHRTSADTIALQFTTTSWIMYVLQVAGLLMGARLVLYDGSPMLPDKKVLVEILDEQRVTKFGTSPRWLSELAVSHVNPRDIVNLDSVQVVTSTGMPLADHLFEWVYDAAFPPHVQLINMSGGTDIAGCFGTGNPLTPVFVGGAQGPSLGVPIAIYDASSSGSVGSPVALGTSGELVATAAFVNMPCFFWGDSAGSSPAPAAPPGSRYHSSYFARFDHVWTHGDFCIIHPKTRNIHFMGRADGVLNPSGVRFGSSEIYAVIDAYFSDRITDSLCVGQRRRTDLDESVMLFVLMRNGQTLRKNLVKDIKAAIAKELSKRHVPKYIFEMPELPITVNHKKVELPVKQIVSGQPVQLSGTLLNPRSLEYFRQFVQVEKLGSSSSKL</sequence>
<dbReference type="InterPro" id="IPR042099">
    <property type="entry name" value="ANL_N_sf"/>
</dbReference>
<dbReference type="SUPFAM" id="SSF56801">
    <property type="entry name" value="Acetyl-CoA synthetase-like"/>
    <property type="match status" value="1"/>
</dbReference>
<dbReference type="PROSITE" id="PS00455">
    <property type="entry name" value="AMP_BINDING"/>
    <property type="match status" value="1"/>
</dbReference>
<dbReference type="NCBIfam" id="TIGR01217">
    <property type="entry name" value="ac_ac_CoA_syn"/>
    <property type="match status" value="1"/>
</dbReference>
<organism evidence="2 3">
    <name type="scientific">Penicillium frequentans</name>
    <dbReference type="NCBI Taxonomy" id="3151616"/>
    <lineage>
        <taxon>Eukaryota</taxon>
        <taxon>Fungi</taxon>
        <taxon>Dikarya</taxon>
        <taxon>Ascomycota</taxon>
        <taxon>Pezizomycotina</taxon>
        <taxon>Eurotiomycetes</taxon>
        <taxon>Eurotiomycetidae</taxon>
        <taxon>Eurotiales</taxon>
        <taxon>Aspergillaceae</taxon>
        <taxon>Penicillium</taxon>
    </lineage>
</organism>
<feature type="domain" description="AMP-dependent synthetase/ligase" evidence="1">
    <location>
        <begin position="118"/>
        <end position="488"/>
    </location>
</feature>
<evidence type="ECO:0000313" key="3">
    <source>
        <dbReference type="Proteomes" id="UP001220324"/>
    </source>
</evidence>
<reference evidence="2 3" key="1">
    <citation type="journal article" date="2023" name="IMA Fungus">
        <title>Comparative genomic study of the Penicillium genus elucidates a diverse pangenome and 15 lateral gene transfer events.</title>
        <authorList>
            <person name="Petersen C."/>
            <person name="Sorensen T."/>
            <person name="Nielsen M.R."/>
            <person name="Sondergaard T.E."/>
            <person name="Sorensen J.L."/>
            <person name="Fitzpatrick D.A."/>
            <person name="Frisvad J.C."/>
            <person name="Nielsen K.L."/>
        </authorList>
    </citation>
    <scope>NUCLEOTIDE SEQUENCE [LARGE SCALE GENOMIC DNA]</scope>
    <source>
        <strain evidence="2 3">IBT 35679</strain>
    </source>
</reference>
<comment type="caution">
    <text evidence="2">The sequence shown here is derived from an EMBL/GenBank/DDBJ whole genome shotgun (WGS) entry which is preliminary data.</text>
</comment>
<name>A0AAD6CQD9_9EURO</name>
<evidence type="ECO:0000259" key="1">
    <source>
        <dbReference type="Pfam" id="PF00501"/>
    </source>
</evidence>
<dbReference type="InterPro" id="IPR005914">
    <property type="entry name" value="Acac_CoA_synth"/>
</dbReference>
<dbReference type="InterPro" id="IPR000873">
    <property type="entry name" value="AMP-dep_synth/lig_dom"/>
</dbReference>
<dbReference type="InterPro" id="IPR020845">
    <property type="entry name" value="AMP-binding_CS"/>
</dbReference>
<dbReference type="PANTHER" id="PTHR42921:SF4">
    <property type="entry name" value="ACETOACETYL-COA SYNTHASE (AFU_ORTHOLOGUE AFUA_8G04770)"/>
    <property type="match status" value="1"/>
</dbReference>
<dbReference type="InterPro" id="IPR045851">
    <property type="entry name" value="AMP-bd_C_sf"/>
</dbReference>
<proteinExistence type="predicted"/>
<accession>A0AAD6CQD9</accession>
<dbReference type="AlphaFoldDB" id="A0AAD6CQD9"/>
<dbReference type="Gene3D" id="3.30.300.30">
    <property type="match status" value="1"/>
</dbReference>
<dbReference type="Pfam" id="PF00501">
    <property type="entry name" value="AMP-binding"/>
    <property type="match status" value="1"/>
</dbReference>
<dbReference type="Gene3D" id="3.40.50.12780">
    <property type="entry name" value="N-terminal domain of ligase-like"/>
    <property type="match status" value="1"/>
</dbReference>
<dbReference type="Proteomes" id="UP001220324">
    <property type="component" value="Unassembled WGS sequence"/>
</dbReference>
<dbReference type="GO" id="GO:0030729">
    <property type="term" value="F:acetoacetate-CoA ligase activity"/>
    <property type="evidence" value="ECO:0007669"/>
    <property type="project" value="InterPro"/>
</dbReference>